<feature type="transmembrane region" description="Helical" evidence="10">
    <location>
        <begin position="117"/>
        <end position="140"/>
    </location>
</feature>
<keyword evidence="7 10" id="KW-1133">Transmembrane helix</keyword>
<evidence type="ECO:0000256" key="7">
    <source>
        <dbReference type="ARBA" id="ARBA00022989"/>
    </source>
</evidence>
<evidence type="ECO:0000256" key="8">
    <source>
        <dbReference type="ARBA" id="ARBA00023047"/>
    </source>
</evidence>
<evidence type="ECO:0000256" key="5">
    <source>
        <dbReference type="ARBA" id="ARBA00022597"/>
    </source>
</evidence>
<keyword evidence="6 10" id="KW-0812">Transmembrane</keyword>
<dbReference type="Pfam" id="PF01061">
    <property type="entry name" value="ABC2_membrane"/>
    <property type="match status" value="1"/>
</dbReference>
<sequence length="264" mass="29373">MRHYQNSLVSLVKLQIKVIAALMMRELHTRFGRENLGYLWIVGEPILFCAGVAIAWTAIRPAHEHGLQTTAVVITGYVPLTMWRHCLMVSIRAFEANGSLLFHRQVTPLDIITARSVLEISGTIMAGLIVCTGAILLGYMSPPKDIGLLYVGIIYQAAYSYATALLVAALSQRSELVEKSVSVFSYLSLPFSGAFAFCSWLPQKAREVLLWSPSVNNIEMIRGGQFGETIHPYYDMVYDAYATIILLIIGLSLTLRVRRFISVV</sequence>
<dbReference type="GO" id="GO:0043190">
    <property type="term" value="C:ATP-binding cassette (ABC) transporter complex"/>
    <property type="evidence" value="ECO:0007669"/>
    <property type="project" value="InterPro"/>
</dbReference>
<reference evidence="12 13" key="1">
    <citation type="journal article" date="2015" name="Appl. Microbiol. Biotechnol.">
        <title>The consequence of an additional NADH dehydrogenase paralog on the growth of Gluconobacter oxydans DSM3504.</title>
        <authorList>
            <person name="Kostner D."/>
            <person name="Luchterhand B."/>
            <person name="Junker A."/>
            <person name="Volland S."/>
            <person name="Daniel R."/>
            <person name="Buchs J."/>
            <person name="Liebl W."/>
            <person name="Ehrenreich A."/>
        </authorList>
    </citation>
    <scope>NUCLEOTIDE SEQUENCE [LARGE SCALE GENOMIC DNA]</scope>
    <source>
        <strain evidence="12">DSM 3504</strain>
    </source>
</reference>
<dbReference type="GO" id="GO:0140359">
    <property type="term" value="F:ABC-type transporter activity"/>
    <property type="evidence" value="ECO:0007669"/>
    <property type="project" value="InterPro"/>
</dbReference>
<accession>A0A067Z3Q3</accession>
<dbReference type="RefSeq" id="WP_041111597.1">
    <property type="nucleotide sequence ID" value="NZ_CP004373.1"/>
</dbReference>
<dbReference type="KEGG" id="goy:GLS_c12410"/>
<dbReference type="GO" id="GO:0015774">
    <property type="term" value="P:polysaccharide transport"/>
    <property type="evidence" value="ECO:0007669"/>
    <property type="project" value="UniProtKB-KW"/>
</dbReference>
<evidence type="ECO:0000256" key="6">
    <source>
        <dbReference type="ARBA" id="ARBA00022692"/>
    </source>
</evidence>
<keyword evidence="8" id="KW-0625">Polysaccharide transport</keyword>
<dbReference type="InterPro" id="IPR000412">
    <property type="entry name" value="ABC_2_transport"/>
</dbReference>
<evidence type="ECO:0000256" key="3">
    <source>
        <dbReference type="ARBA" id="ARBA00022448"/>
    </source>
</evidence>
<evidence type="ECO:0000256" key="9">
    <source>
        <dbReference type="ARBA" id="ARBA00023136"/>
    </source>
</evidence>
<dbReference type="PANTHER" id="PTHR30413:SF10">
    <property type="entry name" value="CAPSULE POLYSACCHARIDE EXPORT INNER-MEMBRANE PROTEIN CTRC"/>
    <property type="match status" value="1"/>
</dbReference>
<feature type="transmembrane region" description="Helical" evidence="10">
    <location>
        <begin position="36"/>
        <end position="59"/>
    </location>
</feature>
<keyword evidence="9 10" id="KW-0472">Membrane</keyword>
<dbReference type="InterPro" id="IPR013525">
    <property type="entry name" value="ABC2_TM"/>
</dbReference>
<dbReference type="GeneID" id="56905474"/>
<feature type="transmembrane region" description="Helical" evidence="10">
    <location>
        <begin position="240"/>
        <end position="257"/>
    </location>
</feature>
<dbReference type="HOGENOM" id="CLU_060703_5_1_5"/>
<gene>
    <name evidence="12" type="primary">bexB</name>
    <name evidence="12" type="ORF">GLS_c12410</name>
</gene>
<evidence type="ECO:0000256" key="4">
    <source>
        <dbReference type="ARBA" id="ARBA00022475"/>
    </source>
</evidence>
<evidence type="ECO:0000256" key="1">
    <source>
        <dbReference type="ARBA" id="ARBA00004651"/>
    </source>
</evidence>
<name>A0A067Z3Q3_GLUOY</name>
<evidence type="ECO:0000259" key="11">
    <source>
        <dbReference type="Pfam" id="PF01061"/>
    </source>
</evidence>
<feature type="transmembrane region" description="Helical" evidence="10">
    <location>
        <begin position="183"/>
        <end position="202"/>
    </location>
</feature>
<dbReference type="PANTHER" id="PTHR30413">
    <property type="entry name" value="INNER MEMBRANE TRANSPORT PERMEASE"/>
    <property type="match status" value="1"/>
</dbReference>
<evidence type="ECO:0000313" key="13">
    <source>
        <dbReference type="Proteomes" id="UP000031656"/>
    </source>
</evidence>
<dbReference type="EMBL" id="CP004373">
    <property type="protein sequence ID" value="AHK71138.1"/>
    <property type="molecule type" value="Genomic_DNA"/>
</dbReference>
<protein>
    <submittedName>
        <fullName evidence="12">Capsule polysaccharide export inner-membrane protein BexB</fullName>
    </submittedName>
</protein>
<evidence type="ECO:0000256" key="10">
    <source>
        <dbReference type="SAM" id="Phobius"/>
    </source>
</evidence>
<feature type="transmembrane region" description="Helical" evidence="10">
    <location>
        <begin position="146"/>
        <end position="171"/>
    </location>
</feature>
<dbReference type="Proteomes" id="UP000031656">
    <property type="component" value="Chromosome"/>
</dbReference>
<dbReference type="GO" id="GO:0015920">
    <property type="term" value="P:lipopolysaccharide transport"/>
    <property type="evidence" value="ECO:0007669"/>
    <property type="project" value="TreeGrafter"/>
</dbReference>
<keyword evidence="4" id="KW-1003">Cell membrane</keyword>
<keyword evidence="3" id="KW-0813">Transport</keyword>
<feature type="domain" description="ABC-2 type transporter transmembrane" evidence="11">
    <location>
        <begin position="19"/>
        <end position="226"/>
    </location>
</feature>
<dbReference type="PRINTS" id="PR00164">
    <property type="entry name" value="ABC2TRNSPORT"/>
</dbReference>
<feature type="transmembrane region" description="Helical" evidence="10">
    <location>
        <begin position="65"/>
        <end position="83"/>
    </location>
</feature>
<comment type="subcellular location">
    <subcellularLocation>
        <location evidence="1">Cell membrane</location>
        <topology evidence="1">Multi-pass membrane protein</topology>
    </subcellularLocation>
</comment>
<evidence type="ECO:0000256" key="2">
    <source>
        <dbReference type="ARBA" id="ARBA00007783"/>
    </source>
</evidence>
<comment type="similarity">
    <text evidence="2">Belongs to the ABC-2 integral membrane protein family.</text>
</comment>
<keyword evidence="5" id="KW-0762">Sugar transport</keyword>
<organism evidence="12 13">
    <name type="scientific">Gluconobacter oxydans DSM 3504</name>
    <dbReference type="NCBI Taxonomy" id="1288313"/>
    <lineage>
        <taxon>Bacteria</taxon>
        <taxon>Pseudomonadati</taxon>
        <taxon>Pseudomonadota</taxon>
        <taxon>Alphaproteobacteria</taxon>
        <taxon>Acetobacterales</taxon>
        <taxon>Acetobacteraceae</taxon>
        <taxon>Gluconobacter</taxon>
    </lineage>
</organism>
<dbReference type="AlphaFoldDB" id="A0A067Z3Q3"/>
<proteinExistence type="inferred from homology"/>
<evidence type="ECO:0000313" key="12">
    <source>
        <dbReference type="EMBL" id="AHK71138.1"/>
    </source>
</evidence>